<accession>A0A1W1XCL5</accession>
<feature type="transmembrane region" description="Helical" evidence="3">
    <location>
        <begin position="35"/>
        <end position="52"/>
    </location>
</feature>
<sequence>MVVYLDILLLENLIVNFFLLYITAQTLRIYIKLRYMFLAAFLGSLYVLTLIYPVPKIFSSLIFKLIVACLMTIICFRKKDLNLNLKATAIFIIYSMMLAGLCIFIEFYNSKSLTFDGGFINFSYKYILIAFFISYMVVHRLIIYVKDRKEITKLIYDVEIITDNNAKKVKAFLDTGNELREPATNLPVMLVDKEILEDVKIGGGNKFYIPYKVIDGSKGLLVGFKPTTVNIYNGDTYTSRDMIIAFSDHRLSELNEYNALLSRGII</sequence>
<dbReference type="AlphaFoldDB" id="A0A1W1XCL5"/>
<keyword evidence="3" id="KW-0812">Transmembrane</keyword>
<dbReference type="PIRSF" id="PIRSF018571">
    <property type="entry name" value="SpoIIGA"/>
    <property type="match status" value="1"/>
</dbReference>
<dbReference type="EC" id="3.4.23.-" evidence="1"/>
<keyword evidence="5" id="KW-1185">Reference proteome</keyword>
<gene>
    <name evidence="4" type="ORF">SAMN02745134_01335</name>
</gene>
<dbReference type="EMBL" id="FWXH01000003">
    <property type="protein sequence ID" value="SMC21534.1"/>
    <property type="molecule type" value="Genomic_DNA"/>
</dbReference>
<feature type="transmembrane region" description="Helical" evidence="3">
    <location>
        <begin position="127"/>
        <end position="145"/>
    </location>
</feature>
<keyword evidence="1" id="KW-0064">Aspartyl protease</keyword>
<dbReference type="RefSeq" id="WP_084114831.1">
    <property type="nucleotide sequence ID" value="NZ_FWXH01000003.1"/>
</dbReference>
<dbReference type="Pfam" id="PF03419">
    <property type="entry name" value="Peptidase_U4"/>
    <property type="match status" value="1"/>
</dbReference>
<dbReference type="GO" id="GO:0004190">
    <property type="term" value="F:aspartic-type endopeptidase activity"/>
    <property type="evidence" value="ECO:0007669"/>
    <property type="project" value="UniProtKB-KW"/>
</dbReference>
<evidence type="ECO:0000313" key="5">
    <source>
        <dbReference type="Proteomes" id="UP000192468"/>
    </source>
</evidence>
<keyword evidence="1" id="KW-0378">Hydrolase</keyword>
<dbReference type="GO" id="GO:0005886">
    <property type="term" value="C:plasma membrane"/>
    <property type="evidence" value="ECO:0007669"/>
    <property type="project" value="UniProtKB-SubCell"/>
</dbReference>
<keyword evidence="1" id="KW-0749">Sporulation</keyword>
<evidence type="ECO:0000313" key="4">
    <source>
        <dbReference type="EMBL" id="SMC21534.1"/>
    </source>
</evidence>
<comment type="similarity">
    <text evidence="1">Belongs to the peptidase U4 family.</text>
</comment>
<dbReference type="GO" id="GO:0030436">
    <property type="term" value="P:asexual sporulation"/>
    <property type="evidence" value="ECO:0007669"/>
    <property type="project" value="InterPro"/>
</dbReference>
<keyword evidence="1" id="KW-0645">Protease</keyword>
<comment type="subcellular location">
    <subcellularLocation>
        <location evidence="1">Cell membrane</location>
    </subcellularLocation>
</comment>
<feature type="transmembrane region" description="Helical" evidence="3">
    <location>
        <begin position="58"/>
        <end position="76"/>
    </location>
</feature>
<reference evidence="4 5" key="1">
    <citation type="submission" date="2017-04" db="EMBL/GenBank/DDBJ databases">
        <authorList>
            <person name="Afonso C.L."/>
            <person name="Miller P.J."/>
            <person name="Scott M.A."/>
            <person name="Spackman E."/>
            <person name="Goraichik I."/>
            <person name="Dimitrov K.M."/>
            <person name="Suarez D.L."/>
            <person name="Swayne D.E."/>
        </authorList>
    </citation>
    <scope>NUCLEOTIDE SEQUENCE [LARGE SCALE GENOMIC DNA]</scope>
    <source>
        <strain evidence="4 5">DSM 12555</strain>
    </source>
</reference>
<comment type="function">
    <text evidence="1">Probable aspartic protease that is responsible for the proteolytic cleavage of the RNA polymerase sigma E factor (SigE/spoIIGB) to yield the active peptide in the mother cell during sporulation. Responds to a signal from the forespore that is triggered by the extracellular signal protein SpoIIR.</text>
</comment>
<evidence type="ECO:0000256" key="2">
    <source>
        <dbReference type="PIRSR" id="PIRSR018571-1"/>
    </source>
</evidence>
<proteinExistence type="inferred from homology"/>
<dbReference type="InterPro" id="IPR005081">
    <property type="entry name" value="SpoIIGA"/>
</dbReference>
<organism evidence="4 5">
    <name type="scientific">Clostridium acidisoli DSM 12555</name>
    <dbReference type="NCBI Taxonomy" id="1121291"/>
    <lineage>
        <taxon>Bacteria</taxon>
        <taxon>Bacillati</taxon>
        <taxon>Bacillota</taxon>
        <taxon>Clostridia</taxon>
        <taxon>Eubacteriales</taxon>
        <taxon>Clostridiaceae</taxon>
        <taxon>Clostridium</taxon>
    </lineage>
</organism>
<keyword evidence="1" id="KW-1003">Cell membrane</keyword>
<dbReference type="GO" id="GO:0030435">
    <property type="term" value="P:sporulation resulting in formation of a cellular spore"/>
    <property type="evidence" value="ECO:0007669"/>
    <property type="project" value="UniProtKB-KW"/>
</dbReference>
<feature type="transmembrane region" description="Helical" evidence="3">
    <location>
        <begin position="88"/>
        <end position="107"/>
    </location>
</feature>
<protein>
    <recommendedName>
        <fullName evidence="1">Sporulation sigma-E factor-processing peptidase</fullName>
        <ecNumber evidence="1">3.4.23.-</ecNumber>
    </recommendedName>
    <alternativeName>
        <fullName evidence="1">Membrane-associated aspartic protease</fullName>
    </alternativeName>
    <alternativeName>
        <fullName evidence="1">Stage II sporulation protein GA</fullName>
    </alternativeName>
</protein>
<keyword evidence="3" id="KW-1133">Transmembrane helix</keyword>
<feature type="active site" evidence="2">
    <location>
        <position position="174"/>
    </location>
</feature>
<keyword evidence="1 3" id="KW-0472">Membrane</keyword>
<dbReference type="Proteomes" id="UP000192468">
    <property type="component" value="Unassembled WGS sequence"/>
</dbReference>
<evidence type="ECO:0000256" key="1">
    <source>
        <dbReference type="PIRNR" id="PIRNR018571"/>
    </source>
</evidence>
<evidence type="ECO:0000256" key="3">
    <source>
        <dbReference type="SAM" id="Phobius"/>
    </source>
</evidence>
<dbReference type="NCBIfam" id="TIGR02854">
    <property type="entry name" value="spore_II_GA"/>
    <property type="match status" value="1"/>
</dbReference>
<dbReference type="GO" id="GO:0006508">
    <property type="term" value="P:proteolysis"/>
    <property type="evidence" value="ECO:0007669"/>
    <property type="project" value="UniProtKB-KW"/>
</dbReference>
<name>A0A1W1XCL5_9CLOT</name>
<dbReference type="STRING" id="1121291.SAMN02745134_01335"/>
<feature type="transmembrane region" description="Helical" evidence="3">
    <location>
        <begin position="6"/>
        <end position="23"/>
    </location>
</feature>
<dbReference type="OrthoDB" id="2690199at2"/>